<dbReference type="Pfam" id="PF01380">
    <property type="entry name" value="SIS"/>
    <property type="match status" value="1"/>
</dbReference>
<dbReference type="InterPro" id="IPR000281">
    <property type="entry name" value="HTH_RpiR"/>
</dbReference>
<dbReference type="PANTHER" id="PTHR30514">
    <property type="entry name" value="GLUCOKINASE"/>
    <property type="match status" value="1"/>
</dbReference>
<dbReference type="PROSITE" id="PS51071">
    <property type="entry name" value="HTH_RPIR"/>
    <property type="match status" value="1"/>
</dbReference>
<evidence type="ECO:0000313" key="2">
    <source>
        <dbReference type="EMBL" id="GCF94875.1"/>
    </source>
</evidence>
<dbReference type="InterPro" id="IPR001347">
    <property type="entry name" value="SIS_dom"/>
</dbReference>
<dbReference type="GO" id="GO:0003677">
    <property type="term" value="F:DNA binding"/>
    <property type="evidence" value="ECO:0007669"/>
    <property type="project" value="InterPro"/>
</dbReference>
<dbReference type="Proteomes" id="UP000290567">
    <property type="component" value="Unassembled WGS sequence"/>
</dbReference>
<dbReference type="InterPro" id="IPR046348">
    <property type="entry name" value="SIS_dom_sf"/>
</dbReference>
<dbReference type="InterPro" id="IPR009057">
    <property type="entry name" value="Homeodomain-like_sf"/>
</dbReference>
<dbReference type="Gene3D" id="1.10.10.10">
    <property type="entry name" value="Winged helix-like DNA-binding domain superfamily/Winged helix DNA-binding domain"/>
    <property type="match status" value="1"/>
</dbReference>
<comment type="caution">
    <text evidence="2">The sequence shown here is derived from an EMBL/GenBank/DDBJ whole genome shotgun (WGS) entry which is preliminary data.</text>
</comment>
<dbReference type="AlphaFoldDB" id="A0A4P5P9V0"/>
<dbReference type="InterPro" id="IPR036388">
    <property type="entry name" value="WH-like_DNA-bd_sf"/>
</dbReference>
<keyword evidence="3" id="KW-1185">Reference proteome</keyword>
<dbReference type="SUPFAM" id="SSF46689">
    <property type="entry name" value="Homeodomain-like"/>
    <property type="match status" value="1"/>
</dbReference>
<gene>
    <name evidence="2" type="ORF">NRIC_27660</name>
</gene>
<accession>A0A4P5P9V0</accession>
<dbReference type="GO" id="GO:0003700">
    <property type="term" value="F:DNA-binding transcription factor activity"/>
    <property type="evidence" value="ECO:0007669"/>
    <property type="project" value="InterPro"/>
</dbReference>
<dbReference type="OrthoDB" id="63027at2"/>
<evidence type="ECO:0000313" key="3">
    <source>
        <dbReference type="Proteomes" id="UP000290567"/>
    </source>
</evidence>
<dbReference type="SUPFAM" id="SSF53697">
    <property type="entry name" value="SIS domain"/>
    <property type="match status" value="1"/>
</dbReference>
<feature type="domain" description="HTH rpiR-type" evidence="1">
    <location>
        <begin position="1"/>
        <end position="71"/>
    </location>
</feature>
<dbReference type="Gene3D" id="3.40.50.10490">
    <property type="entry name" value="Glucose-6-phosphate isomerase like protein, domain 1"/>
    <property type="match status" value="1"/>
</dbReference>
<dbReference type="EMBL" id="BJCC01000024">
    <property type="protein sequence ID" value="GCF94875.1"/>
    <property type="molecule type" value="Genomic_DNA"/>
</dbReference>
<dbReference type="RefSeq" id="WP_146623277.1">
    <property type="nucleotide sequence ID" value="NZ_BJCC01000024.1"/>
</dbReference>
<proteinExistence type="predicted"/>
<dbReference type="InterPro" id="IPR047640">
    <property type="entry name" value="RpiR-like"/>
</dbReference>
<sequence length="237" mass="27652">MRIQLERLNDLEIQIHKTLSEESKTRSNMTITEAAALTGVSTSKISKFVKKLGFLGYKEYFRFLTGKELVKRRKLTTEFARVQEFMENFDYSSVEYLADLIRQYEKIILFGYGPTNICMEYFEYKLNFTLDKNVIRAPQPNLIPNLLTDNSLLLVFSVAGKFASFDALFEEAKRKQAKSLLIIEELNTELSIESSEIIYLTKSKQESDLQSHEKTRTILLMFIEEVVRELSKKQEEH</sequence>
<evidence type="ECO:0000259" key="1">
    <source>
        <dbReference type="PROSITE" id="PS51071"/>
    </source>
</evidence>
<reference evidence="3" key="1">
    <citation type="submission" date="2019-02" db="EMBL/GenBank/DDBJ databases">
        <title>Draft genome sequence of Enterococcus sp. Gos25-1.</title>
        <authorList>
            <person name="Tanaka N."/>
            <person name="Shiwa Y."/>
            <person name="Fujita N."/>
        </authorList>
    </citation>
    <scope>NUCLEOTIDE SEQUENCE [LARGE SCALE GENOMIC DNA]</scope>
    <source>
        <strain evidence="3">Gos25-1</strain>
    </source>
</reference>
<dbReference type="Pfam" id="PF01418">
    <property type="entry name" value="HTH_6"/>
    <property type="match status" value="1"/>
</dbReference>
<dbReference type="GO" id="GO:1901135">
    <property type="term" value="P:carbohydrate derivative metabolic process"/>
    <property type="evidence" value="ECO:0007669"/>
    <property type="project" value="InterPro"/>
</dbReference>
<organism evidence="2 3">
    <name type="scientific">Enterococcus florum</name>
    <dbReference type="NCBI Taxonomy" id="2480627"/>
    <lineage>
        <taxon>Bacteria</taxon>
        <taxon>Bacillati</taxon>
        <taxon>Bacillota</taxon>
        <taxon>Bacilli</taxon>
        <taxon>Lactobacillales</taxon>
        <taxon>Enterococcaceae</taxon>
        <taxon>Enterococcus</taxon>
    </lineage>
</organism>
<name>A0A4P5P9V0_9ENTE</name>
<protein>
    <recommendedName>
        <fullName evidence="1">HTH rpiR-type domain-containing protein</fullName>
    </recommendedName>
</protein>
<dbReference type="GO" id="GO:0097367">
    <property type="term" value="F:carbohydrate derivative binding"/>
    <property type="evidence" value="ECO:0007669"/>
    <property type="project" value="InterPro"/>
</dbReference>
<dbReference type="PANTHER" id="PTHR30514:SF1">
    <property type="entry name" value="HTH-TYPE TRANSCRIPTIONAL REGULATOR HEXR-RELATED"/>
    <property type="match status" value="1"/>
</dbReference>